<keyword evidence="5" id="KW-0053">Apoptosis</keyword>
<evidence type="ECO:0000313" key="14">
    <source>
        <dbReference type="Proteomes" id="UP000734854"/>
    </source>
</evidence>
<evidence type="ECO:0000256" key="12">
    <source>
        <dbReference type="SAM" id="Coils"/>
    </source>
</evidence>
<comment type="subcellular location">
    <subcellularLocation>
        <location evidence="1 11">Endoplasmic reticulum membrane</location>
        <topology evidence="1 11">Multi-pass membrane protein</topology>
    </subcellularLocation>
</comment>
<keyword evidence="9 12" id="KW-0175">Coiled coil</keyword>
<evidence type="ECO:0000256" key="4">
    <source>
        <dbReference type="ARBA" id="ARBA00022692"/>
    </source>
</evidence>
<comment type="caution">
    <text evidence="13">The sequence shown here is derived from an EMBL/GenBank/DDBJ whole genome shotgun (WGS) entry which is preliminary data.</text>
</comment>
<gene>
    <name evidence="13" type="ORF">ZIOFF_066681</name>
</gene>
<feature type="coiled-coil region" evidence="12">
    <location>
        <begin position="116"/>
        <end position="213"/>
    </location>
</feature>
<keyword evidence="7 11" id="KW-0653">Protein transport</keyword>
<keyword evidence="3 11" id="KW-0813">Transport</keyword>
<comment type="caution">
    <text evidence="11">Lacks conserved residue(s) required for the propagation of feature annotation.</text>
</comment>
<dbReference type="GO" id="GO:0005789">
    <property type="term" value="C:endoplasmic reticulum membrane"/>
    <property type="evidence" value="ECO:0007669"/>
    <property type="project" value="UniProtKB-SubCell"/>
</dbReference>
<comment type="similarity">
    <text evidence="2 11">Belongs to the BCAP29/BCAP31 family.</text>
</comment>
<dbReference type="PANTHER" id="PTHR12701">
    <property type="entry name" value="BCR-ASSOCIATED PROTEIN, BAP"/>
    <property type="match status" value="1"/>
</dbReference>
<evidence type="ECO:0000256" key="5">
    <source>
        <dbReference type="ARBA" id="ARBA00022703"/>
    </source>
</evidence>
<keyword evidence="14" id="KW-1185">Reference proteome</keyword>
<evidence type="ECO:0000256" key="1">
    <source>
        <dbReference type="ARBA" id="ARBA00004477"/>
    </source>
</evidence>
<protein>
    <recommendedName>
        <fullName evidence="11">Endoplasmic reticulum transmembrane protein</fullName>
    </recommendedName>
</protein>
<dbReference type="AlphaFoldDB" id="A0A8J5F3U0"/>
<keyword evidence="6 11" id="KW-0256">Endoplasmic reticulum</keyword>
<evidence type="ECO:0000313" key="13">
    <source>
        <dbReference type="EMBL" id="KAG6477426.1"/>
    </source>
</evidence>
<proteinExistence type="inferred from homology"/>
<dbReference type="OrthoDB" id="435607at2759"/>
<evidence type="ECO:0000256" key="8">
    <source>
        <dbReference type="ARBA" id="ARBA00022989"/>
    </source>
</evidence>
<evidence type="ECO:0000256" key="7">
    <source>
        <dbReference type="ARBA" id="ARBA00022927"/>
    </source>
</evidence>
<dbReference type="GO" id="GO:0006886">
    <property type="term" value="P:intracellular protein transport"/>
    <property type="evidence" value="ECO:0007669"/>
    <property type="project" value="UniProtKB-UniRule"/>
</dbReference>
<dbReference type="EMBL" id="JACMSC010000018">
    <property type="protein sequence ID" value="KAG6477426.1"/>
    <property type="molecule type" value="Genomic_DNA"/>
</dbReference>
<evidence type="ECO:0000256" key="2">
    <source>
        <dbReference type="ARBA" id="ARBA00007956"/>
    </source>
</evidence>
<reference evidence="13 14" key="1">
    <citation type="submission" date="2020-08" db="EMBL/GenBank/DDBJ databases">
        <title>Plant Genome Project.</title>
        <authorList>
            <person name="Zhang R.-G."/>
        </authorList>
    </citation>
    <scope>NUCLEOTIDE SEQUENCE [LARGE SCALE GENOMIC DNA]</scope>
    <source>
        <tissue evidence="13">Rhizome</tissue>
    </source>
</reference>
<keyword evidence="10 11" id="KW-0472">Membrane</keyword>
<keyword evidence="8 11" id="KW-1133">Transmembrane helix</keyword>
<feature type="transmembrane region" description="Helical" evidence="11">
    <location>
        <begin position="41"/>
        <end position="60"/>
    </location>
</feature>
<dbReference type="GO" id="GO:0006888">
    <property type="term" value="P:endoplasmic reticulum to Golgi vesicle-mediated transport"/>
    <property type="evidence" value="ECO:0007669"/>
    <property type="project" value="UniProtKB-UniRule"/>
</dbReference>
<accession>A0A8J5F3U0</accession>
<keyword evidence="11" id="KW-0931">ER-Golgi transport</keyword>
<evidence type="ECO:0000256" key="10">
    <source>
        <dbReference type="ARBA" id="ARBA00023136"/>
    </source>
</evidence>
<dbReference type="GO" id="GO:0070973">
    <property type="term" value="P:protein localization to endoplasmic reticulum exit site"/>
    <property type="evidence" value="ECO:0007669"/>
    <property type="project" value="UniProtKB-UniRule"/>
</dbReference>
<dbReference type="PANTHER" id="PTHR12701:SF18">
    <property type="entry name" value="ENDOPLASMIC RETICULUM TRANSMEMBRANE PROTEIN"/>
    <property type="match status" value="1"/>
</dbReference>
<dbReference type="FunFam" id="1.20.5.110:FF:000011">
    <property type="entry name" value="B-cell receptor-associated protein 29"/>
    <property type="match status" value="1"/>
</dbReference>
<organism evidence="13 14">
    <name type="scientific">Zingiber officinale</name>
    <name type="common">Ginger</name>
    <name type="synonym">Amomum zingiber</name>
    <dbReference type="NCBI Taxonomy" id="94328"/>
    <lineage>
        <taxon>Eukaryota</taxon>
        <taxon>Viridiplantae</taxon>
        <taxon>Streptophyta</taxon>
        <taxon>Embryophyta</taxon>
        <taxon>Tracheophyta</taxon>
        <taxon>Spermatophyta</taxon>
        <taxon>Magnoliopsida</taxon>
        <taxon>Liliopsida</taxon>
        <taxon>Zingiberales</taxon>
        <taxon>Zingiberaceae</taxon>
        <taxon>Zingiber</taxon>
    </lineage>
</organism>
<keyword evidence="4 11" id="KW-0812">Transmembrane</keyword>
<sequence>MIQLLFTLLLAEVLAVAALLFRTPLRRLLLLGLDRLKRGRGPLVVRTVAATALVLLGSSLNSMAKIRARSSAEEGSFLTPTDQVLLSRHLLEASLIGYSLFLSLIIDRLHHYGRELHRLRKNMEGVMKQNRVLEEAKSKHLDEINGRKDEIKSLTEQIKQMKLASEEKLKQSKTAEANAVALSKQSEGLLLEYDRVLEENQGLREQLQRLDRHFSHSDSKKNL</sequence>
<evidence type="ECO:0000256" key="6">
    <source>
        <dbReference type="ARBA" id="ARBA00022824"/>
    </source>
</evidence>
<dbReference type="Proteomes" id="UP000734854">
    <property type="component" value="Unassembled WGS sequence"/>
</dbReference>
<evidence type="ECO:0000256" key="3">
    <source>
        <dbReference type="ARBA" id="ARBA00022448"/>
    </source>
</evidence>
<evidence type="ECO:0000256" key="11">
    <source>
        <dbReference type="RuleBase" id="RU367026"/>
    </source>
</evidence>
<name>A0A8J5F3U0_ZINOF</name>
<dbReference type="InterPro" id="IPR008417">
    <property type="entry name" value="BAP29/BAP31"/>
</dbReference>
<evidence type="ECO:0000256" key="9">
    <source>
        <dbReference type="ARBA" id="ARBA00023054"/>
    </source>
</evidence>
<comment type="function">
    <text evidence="11">May play a role in anterograde transport of membrane proteins from the endoplasmic reticulum to the Golgi.</text>
</comment>